<dbReference type="GeneID" id="41961393"/>
<gene>
    <name evidence="3" type="ORF">PgNI_06460</name>
</gene>
<evidence type="ECO:0000313" key="2">
    <source>
        <dbReference type="Proteomes" id="UP000515153"/>
    </source>
</evidence>
<reference evidence="2 3" key="1">
    <citation type="journal article" date="2019" name="Mol. Biol. Evol.">
        <title>Blast fungal genomes show frequent chromosomal changes, gene gains and losses, and effector gene turnover.</title>
        <authorList>
            <person name="Gomez Luciano L.B."/>
            <person name="Jason Tsai I."/>
            <person name="Chuma I."/>
            <person name="Tosa Y."/>
            <person name="Chen Y.H."/>
            <person name="Li J.Y."/>
            <person name="Li M.Y."/>
            <person name="Jade Lu M.Y."/>
            <person name="Nakayashiki H."/>
            <person name="Li W.H."/>
        </authorList>
    </citation>
    <scope>NUCLEOTIDE SEQUENCE [LARGE SCALE GENOMIC DNA]</scope>
    <source>
        <strain evidence="2 3">NI907</strain>
    </source>
</reference>
<reference evidence="3" key="2">
    <citation type="submission" date="2019-10" db="EMBL/GenBank/DDBJ databases">
        <authorList>
            <consortium name="NCBI Genome Project"/>
        </authorList>
    </citation>
    <scope>NUCLEOTIDE SEQUENCE</scope>
    <source>
        <strain evidence="3">NI907</strain>
    </source>
</reference>
<sequence length="112" mass="11970">MKTRTAIHFAAAVYYAQIAAGENDQHKCVDATGAEVTADRCKSSANPGTILISRRDEPPVDSDEKRALPKASRIKRGGFGTPTTLAKRHKHTNGSTPIIVGYRPRPGGTRGA</sequence>
<feature type="region of interest" description="Disordered" evidence="1">
    <location>
        <begin position="48"/>
        <end position="112"/>
    </location>
</feature>
<evidence type="ECO:0000256" key="1">
    <source>
        <dbReference type="SAM" id="MobiDB-lite"/>
    </source>
</evidence>
<accession>A0A6P8B7C1</accession>
<evidence type="ECO:0000313" key="3">
    <source>
        <dbReference type="RefSeq" id="XP_030983121.1"/>
    </source>
</evidence>
<dbReference type="Proteomes" id="UP000515153">
    <property type="component" value="Chromosome I"/>
</dbReference>
<feature type="compositionally biased region" description="Basic and acidic residues" evidence="1">
    <location>
        <begin position="53"/>
        <end position="67"/>
    </location>
</feature>
<dbReference type="AlphaFoldDB" id="A0A6P8B7C1"/>
<reference evidence="3" key="3">
    <citation type="submission" date="2025-08" db="UniProtKB">
        <authorList>
            <consortium name="RefSeq"/>
        </authorList>
    </citation>
    <scope>IDENTIFICATION</scope>
    <source>
        <strain evidence="3">NI907</strain>
    </source>
</reference>
<dbReference type="RefSeq" id="XP_030983121.1">
    <property type="nucleotide sequence ID" value="XM_031126484.1"/>
</dbReference>
<proteinExistence type="predicted"/>
<dbReference type="KEGG" id="pgri:PgNI_06460"/>
<organism evidence="2 3">
    <name type="scientific">Pyricularia grisea</name>
    <name type="common">Crabgrass-specific blast fungus</name>
    <name type="synonym">Magnaporthe grisea</name>
    <dbReference type="NCBI Taxonomy" id="148305"/>
    <lineage>
        <taxon>Eukaryota</taxon>
        <taxon>Fungi</taxon>
        <taxon>Dikarya</taxon>
        <taxon>Ascomycota</taxon>
        <taxon>Pezizomycotina</taxon>
        <taxon>Sordariomycetes</taxon>
        <taxon>Sordariomycetidae</taxon>
        <taxon>Magnaporthales</taxon>
        <taxon>Pyriculariaceae</taxon>
        <taxon>Pyricularia</taxon>
    </lineage>
</organism>
<protein>
    <submittedName>
        <fullName evidence="3">Uncharacterized protein</fullName>
    </submittedName>
</protein>
<keyword evidence="2" id="KW-1185">Reference proteome</keyword>
<name>A0A6P8B7C1_PYRGI</name>